<dbReference type="InterPro" id="IPR000668">
    <property type="entry name" value="Peptidase_C1A_C"/>
</dbReference>
<dbReference type="PROSITE" id="PS00139">
    <property type="entry name" value="THIOL_PROTEASE_CYS"/>
    <property type="match status" value="1"/>
</dbReference>
<dbReference type="OrthoDB" id="10253408at2759"/>
<dbReference type="SMART" id="SM00848">
    <property type="entry name" value="Inhibitor_I29"/>
    <property type="match status" value="1"/>
</dbReference>
<keyword evidence="3" id="KW-0378">Hydrolase</keyword>
<dbReference type="GO" id="GO:0008234">
    <property type="term" value="F:cysteine-type peptidase activity"/>
    <property type="evidence" value="ECO:0007669"/>
    <property type="project" value="UniProtKB-KW"/>
</dbReference>
<evidence type="ECO:0000256" key="4">
    <source>
        <dbReference type="ARBA" id="ARBA00022807"/>
    </source>
</evidence>
<keyword evidence="5" id="KW-0865">Zymogen</keyword>
<dbReference type="Pfam" id="PF08246">
    <property type="entry name" value="Inhibitor_I29"/>
    <property type="match status" value="1"/>
</dbReference>
<evidence type="ECO:0000259" key="8">
    <source>
        <dbReference type="SMART" id="SM00645"/>
    </source>
</evidence>
<proteinExistence type="inferred from homology"/>
<evidence type="ECO:0000256" key="6">
    <source>
        <dbReference type="ARBA" id="ARBA00023157"/>
    </source>
</evidence>
<comment type="similarity">
    <text evidence="1">Belongs to the peptidase C1 family.</text>
</comment>
<dbReference type="SUPFAM" id="SSF54001">
    <property type="entry name" value="Cysteine proteinases"/>
    <property type="match status" value="1"/>
</dbReference>
<dbReference type="InterPro" id="IPR038765">
    <property type="entry name" value="Papain-like_cys_pep_sf"/>
</dbReference>
<dbReference type="Proteomes" id="UP000625711">
    <property type="component" value="Unassembled WGS sequence"/>
</dbReference>
<dbReference type="PANTHER" id="PTHR12411">
    <property type="entry name" value="CYSTEINE PROTEASE FAMILY C1-RELATED"/>
    <property type="match status" value="1"/>
</dbReference>
<sequence length="326" mass="36841">MQLAVILFGLALACVQARTTENHQQWLEFKKDHVKFYRSLAEEYKRFSIFQDNLQKIDEHNALYEKGLKSYKLGVTPFADLTSEEFKELLAFKPRSSEREGNRIFEIPENVTIPESIDWREKGAVTPVKNQGVCGGCWAFSVTGSLEGAYFNKYNNLVSFSEQQLIDCTIGKYQLLGCNGGELDPAFQYMKDKGLETEKNYPFVMYDDKCRVNDSLIVTKISEFIDVEPNNEDALIAAVGLIGPVSIAIDAEPIQLYNEGIFESESCSKVELNHAVLAVGYGTMDGKDYWIVKNSWSTMFGEKGYIRMRRGVNQCGIATQPSYPVI</sequence>
<dbReference type="InterPro" id="IPR025661">
    <property type="entry name" value="Pept_asp_AS"/>
</dbReference>
<dbReference type="EMBL" id="JAACXV010000354">
    <property type="protein sequence ID" value="KAF7279591.1"/>
    <property type="molecule type" value="Genomic_DNA"/>
</dbReference>
<feature type="domain" description="Peptidase C1A papain C-terminal" evidence="8">
    <location>
        <begin position="113"/>
        <end position="325"/>
    </location>
</feature>
<dbReference type="AlphaFoldDB" id="A0A834II40"/>
<dbReference type="InterPro" id="IPR013201">
    <property type="entry name" value="Prot_inhib_I29"/>
</dbReference>
<dbReference type="InterPro" id="IPR000169">
    <property type="entry name" value="Pept_cys_AS"/>
</dbReference>
<evidence type="ECO:0000256" key="7">
    <source>
        <dbReference type="SAM" id="SignalP"/>
    </source>
</evidence>
<dbReference type="Gene3D" id="3.90.70.10">
    <property type="entry name" value="Cysteine proteinases"/>
    <property type="match status" value="1"/>
</dbReference>
<dbReference type="CDD" id="cd02248">
    <property type="entry name" value="Peptidase_C1A"/>
    <property type="match status" value="1"/>
</dbReference>
<name>A0A834II40_RHYFE</name>
<feature type="domain" description="Cathepsin propeptide inhibitor" evidence="9">
    <location>
        <begin position="26"/>
        <end position="86"/>
    </location>
</feature>
<gene>
    <name evidence="10" type="ORF">GWI33_006986</name>
</gene>
<dbReference type="PRINTS" id="PR00705">
    <property type="entry name" value="PAPAIN"/>
</dbReference>
<keyword evidence="4" id="KW-0788">Thiol protease</keyword>
<evidence type="ECO:0008006" key="12">
    <source>
        <dbReference type="Google" id="ProtNLM"/>
    </source>
</evidence>
<organism evidence="10 11">
    <name type="scientific">Rhynchophorus ferrugineus</name>
    <name type="common">Red palm weevil</name>
    <name type="synonym">Curculio ferrugineus</name>
    <dbReference type="NCBI Taxonomy" id="354439"/>
    <lineage>
        <taxon>Eukaryota</taxon>
        <taxon>Metazoa</taxon>
        <taxon>Ecdysozoa</taxon>
        <taxon>Arthropoda</taxon>
        <taxon>Hexapoda</taxon>
        <taxon>Insecta</taxon>
        <taxon>Pterygota</taxon>
        <taxon>Neoptera</taxon>
        <taxon>Endopterygota</taxon>
        <taxon>Coleoptera</taxon>
        <taxon>Polyphaga</taxon>
        <taxon>Cucujiformia</taxon>
        <taxon>Curculionidae</taxon>
        <taxon>Dryophthorinae</taxon>
        <taxon>Rhynchophorus</taxon>
    </lineage>
</organism>
<keyword evidence="7" id="KW-0732">Signal</keyword>
<evidence type="ECO:0000256" key="1">
    <source>
        <dbReference type="ARBA" id="ARBA00008455"/>
    </source>
</evidence>
<dbReference type="FunFam" id="3.90.70.10:FF:000006">
    <property type="entry name" value="Cathepsin S"/>
    <property type="match status" value="1"/>
</dbReference>
<dbReference type="Pfam" id="PF00112">
    <property type="entry name" value="Peptidase_C1"/>
    <property type="match status" value="1"/>
</dbReference>
<dbReference type="GO" id="GO:0006508">
    <property type="term" value="P:proteolysis"/>
    <property type="evidence" value="ECO:0007669"/>
    <property type="project" value="UniProtKB-KW"/>
</dbReference>
<keyword evidence="11" id="KW-1185">Reference proteome</keyword>
<dbReference type="InterPro" id="IPR025660">
    <property type="entry name" value="Pept_his_AS"/>
</dbReference>
<feature type="chain" id="PRO_5032720407" description="Cathepsin L" evidence="7">
    <location>
        <begin position="18"/>
        <end position="326"/>
    </location>
</feature>
<protein>
    <recommendedName>
        <fullName evidence="12">Cathepsin L</fullName>
    </recommendedName>
</protein>
<dbReference type="PROSITE" id="PS00639">
    <property type="entry name" value="THIOL_PROTEASE_HIS"/>
    <property type="match status" value="1"/>
</dbReference>
<reference evidence="10" key="1">
    <citation type="submission" date="2020-08" db="EMBL/GenBank/DDBJ databases">
        <title>Genome sequencing and assembly of the red palm weevil Rhynchophorus ferrugineus.</title>
        <authorList>
            <person name="Dias G.B."/>
            <person name="Bergman C.M."/>
            <person name="Manee M."/>
        </authorList>
    </citation>
    <scope>NUCLEOTIDE SEQUENCE</scope>
    <source>
        <strain evidence="10">AA-2017</strain>
        <tissue evidence="10">Whole larva</tissue>
    </source>
</reference>
<evidence type="ECO:0000256" key="2">
    <source>
        <dbReference type="ARBA" id="ARBA00022670"/>
    </source>
</evidence>
<dbReference type="InterPro" id="IPR013128">
    <property type="entry name" value="Peptidase_C1A"/>
</dbReference>
<evidence type="ECO:0000259" key="9">
    <source>
        <dbReference type="SMART" id="SM00848"/>
    </source>
</evidence>
<keyword evidence="6" id="KW-1015">Disulfide bond</keyword>
<feature type="signal peptide" evidence="7">
    <location>
        <begin position="1"/>
        <end position="17"/>
    </location>
</feature>
<dbReference type="InterPro" id="IPR039417">
    <property type="entry name" value="Peptidase_C1A_papain-like"/>
</dbReference>
<dbReference type="PROSITE" id="PS00640">
    <property type="entry name" value="THIOL_PROTEASE_ASN"/>
    <property type="match status" value="1"/>
</dbReference>
<dbReference type="SMART" id="SM00645">
    <property type="entry name" value="Pept_C1"/>
    <property type="match status" value="1"/>
</dbReference>
<evidence type="ECO:0000313" key="10">
    <source>
        <dbReference type="EMBL" id="KAF7279591.1"/>
    </source>
</evidence>
<evidence type="ECO:0000256" key="3">
    <source>
        <dbReference type="ARBA" id="ARBA00022801"/>
    </source>
</evidence>
<evidence type="ECO:0000313" key="11">
    <source>
        <dbReference type="Proteomes" id="UP000625711"/>
    </source>
</evidence>
<accession>A0A834II40</accession>
<comment type="caution">
    <text evidence="10">The sequence shown here is derived from an EMBL/GenBank/DDBJ whole genome shotgun (WGS) entry which is preliminary data.</text>
</comment>
<keyword evidence="2" id="KW-0645">Protease</keyword>
<evidence type="ECO:0000256" key="5">
    <source>
        <dbReference type="ARBA" id="ARBA00023145"/>
    </source>
</evidence>